<reference evidence="2 3" key="1">
    <citation type="submission" date="2020-07" db="EMBL/GenBank/DDBJ databases">
        <title>Sequencing the genomes of 1000 actinobacteria strains.</title>
        <authorList>
            <person name="Klenk H.-P."/>
        </authorList>
    </citation>
    <scope>NUCLEOTIDE SEQUENCE [LARGE SCALE GENOMIC DNA]</scope>
    <source>
        <strain evidence="2 3">DSM 45772</strain>
    </source>
</reference>
<comment type="caution">
    <text evidence="2">The sequence shown here is derived from an EMBL/GenBank/DDBJ whole genome shotgun (WGS) entry which is preliminary data.</text>
</comment>
<evidence type="ECO:0000256" key="1">
    <source>
        <dbReference type="SAM" id="MobiDB-lite"/>
    </source>
</evidence>
<organism evidence="2 3">
    <name type="scientific">Actinomycetospora corticicola</name>
    <dbReference type="NCBI Taxonomy" id="663602"/>
    <lineage>
        <taxon>Bacteria</taxon>
        <taxon>Bacillati</taxon>
        <taxon>Actinomycetota</taxon>
        <taxon>Actinomycetes</taxon>
        <taxon>Pseudonocardiales</taxon>
        <taxon>Pseudonocardiaceae</taxon>
        <taxon>Actinomycetospora</taxon>
    </lineage>
</organism>
<accession>A0A7Y9DV80</accession>
<dbReference type="RefSeq" id="WP_179793876.1">
    <property type="nucleotide sequence ID" value="NZ_BAABHP010000007.1"/>
</dbReference>
<sequence length="340" mass="36404">MYVDVDDVQGARLREYLYADVDRTQSLLAQLLGSVPSSESGTTTRSRKLGAGLRGYAAYDSERKTEQKEERTRLDALFPELEDLLEASGWLTDISDILADTKSTDYGAVLKAVQPGSIVRLRAPGLLFDASYVAKVMAGSSVAIKGAHEVSPQGPDASDNLSFNSAGGKGKAGSGSKGKSQPAEGSLEAQIEHFDASLLGGFSPEMMRGLVRTSRGLFPDGLYMLVEATGAAKWTATVRLQRDRRYLDAEPEVLFSRYGTTPQNWVIVGTLGHFSNMTGLAGFSPVSNLTTTTGINRPAFVKFLNDFLAALGGSGMADTPPFPGFSLVPFGIYREIPKPS</sequence>
<feature type="compositionally biased region" description="Gly residues" evidence="1">
    <location>
        <begin position="167"/>
        <end position="176"/>
    </location>
</feature>
<dbReference type="AlphaFoldDB" id="A0A7Y9DV80"/>
<protein>
    <submittedName>
        <fullName evidence="2">Uncharacterized protein</fullName>
    </submittedName>
</protein>
<name>A0A7Y9DV80_9PSEU</name>
<proteinExistence type="predicted"/>
<dbReference type="InterPro" id="IPR045633">
    <property type="entry name" value="DUF6414"/>
</dbReference>
<gene>
    <name evidence="2" type="ORF">BJ983_002249</name>
</gene>
<dbReference type="EMBL" id="JACCBN010000001">
    <property type="protein sequence ID" value="NYD36147.1"/>
    <property type="molecule type" value="Genomic_DNA"/>
</dbReference>
<evidence type="ECO:0000313" key="3">
    <source>
        <dbReference type="Proteomes" id="UP000535890"/>
    </source>
</evidence>
<dbReference type="Pfam" id="PF19952">
    <property type="entry name" value="DUF6414"/>
    <property type="match status" value="1"/>
</dbReference>
<feature type="region of interest" description="Disordered" evidence="1">
    <location>
        <begin position="148"/>
        <end position="186"/>
    </location>
</feature>
<dbReference type="Proteomes" id="UP000535890">
    <property type="component" value="Unassembled WGS sequence"/>
</dbReference>
<keyword evidence="3" id="KW-1185">Reference proteome</keyword>
<evidence type="ECO:0000313" key="2">
    <source>
        <dbReference type="EMBL" id="NYD36147.1"/>
    </source>
</evidence>